<name>U5MVK1_CLOSA</name>
<evidence type="ECO:0008006" key="3">
    <source>
        <dbReference type="Google" id="ProtNLM"/>
    </source>
</evidence>
<reference evidence="1 2" key="1">
    <citation type="journal article" date="2013" name="Genome Announc.">
        <title>Complete Genome Sequence of the Solvent Producer Clostridium saccharobutylicum NCP262 (DSM 13864).</title>
        <authorList>
            <person name="Poehlein A."/>
            <person name="Hartwich K."/>
            <person name="Krabben P."/>
            <person name="Ehrenreich A."/>
            <person name="Liebl W."/>
            <person name="Durre P."/>
            <person name="Gottschalk G."/>
            <person name="Daniel R."/>
        </authorList>
    </citation>
    <scope>NUCLEOTIDE SEQUENCE [LARGE SCALE GENOMIC DNA]</scope>
    <source>
        <strain evidence="1">DSM 13864</strain>
    </source>
</reference>
<dbReference type="eggNOG" id="COG3501">
    <property type="taxonomic scope" value="Bacteria"/>
</dbReference>
<evidence type="ECO:0000313" key="1">
    <source>
        <dbReference type="EMBL" id="AGX44625.1"/>
    </source>
</evidence>
<keyword evidence="2" id="KW-1185">Reference proteome</keyword>
<proteinExistence type="predicted"/>
<dbReference type="AlphaFoldDB" id="U5MVK1"/>
<dbReference type="EMBL" id="CP006721">
    <property type="protein sequence ID" value="AGX44625.1"/>
    <property type="molecule type" value="Genomic_DNA"/>
</dbReference>
<protein>
    <recommendedName>
        <fullName evidence="3">Gp5/Type VI secretion system Vgr protein OB-fold domain-containing protein</fullName>
    </recommendedName>
</protein>
<dbReference type="Proteomes" id="UP000017118">
    <property type="component" value="Chromosome"/>
</dbReference>
<dbReference type="HOGENOM" id="CLU_030496_2_0_9"/>
<dbReference type="KEGG" id="csb:CLSA_c36640"/>
<dbReference type="SUPFAM" id="SSF69279">
    <property type="entry name" value="Phage tail proteins"/>
    <property type="match status" value="1"/>
</dbReference>
<organism evidence="1 2">
    <name type="scientific">Clostridium saccharobutylicum DSM 13864</name>
    <dbReference type="NCBI Taxonomy" id="1345695"/>
    <lineage>
        <taxon>Bacteria</taxon>
        <taxon>Bacillati</taxon>
        <taxon>Bacillota</taxon>
        <taxon>Clostridia</taxon>
        <taxon>Eubacteriales</taxon>
        <taxon>Clostridiaceae</taxon>
        <taxon>Clostridium</taxon>
    </lineage>
</organism>
<accession>U5MVK1</accession>
<gene>
    <name evidence="1" type="ORF">CLSA_c36640</name>
</gene>
<dbReference type="PATRIC" id="fig|1345695.3.peg.3648"/>
<evidence type="ECO:0000313" key="2">
    <source>
        <dbReference type="Proteomes" id="UP000017118"/>
    </source>
</evidence>
<sequence>MMGRVNSNGGSKKVVINYENVQIELPYEVLNIEKLHLIAQVNEHHTLSLEALINEENAEEYLEESLESKDVRLTINGKVIYVGKIIKLEIHYKGQVAKLKLNSISYSYDLDIKKHKQAFYNLQSTYEDVVAKVLSKYSNTDFKDNITYRSYIKDLLVQYEETDFEFIKRLASYFETVIVVDATSNRSRFNFGIEIIDSQVELEKDFKESNIKFDDFTKILSVSKDNLIEQNFIGWKVEGKEYISLGNQLAYEGQKVIVSKVEMKQKKGEFIYVYELKFLNGIKKIHQLNSKLKGVSLEGIVKNRRNNEIQVHFSINDEYEDVEGNKWFSYGREVSNFYCMPLIGDKVHITFLSSDEKDTIVTNVVRNGDSSSLVPSNKSYSTENGQELLIAPEMLQISADEGKSIQISLNNNGSVSITGDSINLKSSSNVEIGNNISSNSNKNVSKPDSINISAKNKVTITRASKGINTAQSIQLAEENHLRGIIKMS</sequence>
<dbReference type="Gene3D" id="3.55.50.10">
    <property type="entry name" value="Baseplate protein-like domains"/>
    <property type="match status" value="1"/>
</dbReference>